<organism evidence="5 6">
    <name type="scientific">Streptomyces alboflavus</name>
    <dbReference type="NCBI Taxonomy" id="67267"/>
    <lineage>
        <taxon>Bacteria</taxon>
        <taxon>Bacillati</taxon>
        <taxon>Actinomycetota</taxon>
        <taxon>Actinomycetes</taxon>
        <taxon>Kitasatosporales</taxon>
        <taxon>Streptomycetaceae</taxon>
        <taxon>Streptomyces</taxon>
    </lineage>
</organism>
<dbReference type="Proteomes" id="UP000195880">
    <property type="component" value="Chromosome"/>
</dbReference>
<dbReference type="SUPFAM" id="SSF52540">
    <property type="entry name" value="P-loop containing nucleoside triphosphate hydrolases"/>
    <property type="match status" value="1"/>
</dbReference>
<evidence type="ECO:0000256" key="3">
    <source>
        <dbReference type="ARBA" id="ARBA00022741"/>
    </source>
</evidence>
<sequence>MALVFVSHDLAVVRHVTDEVLVMRRGKVVERGATARVLASPDDPYTRLLLASVPTEGWDPTDTARTPLPPP</sequence>
<accession>A0A1Z1WGJ2</accession>
<evidence type="ECO:0000256" key="2">
    <source>
        <dbReference type="ARBA" id="ARBA00022448"/>
    </source>
</evidence>
<keyword evidence="4 5" id="KW-0067">ATP-binding</keyword>
<dbReference type="Gene3D" id="3.40.50.300">
    <property type="entry name" value="P-loop containing nucleotide triphosphate hydrolases"/>
    <property type="match status" value="1"/>
</dbReference>
<proteinExistence type="inferred from homology"/>
<dbReference type="AlphaFoldDB" id="A0A1Z1WGJ2"/>
<dbReference type="InterPro" id="IPR050319">
    <property type="entry name" value="ABC_transp_ATP-bind"/>
</dbReference>
<name>A0A1Z1WGJ2_9ACTN</name>
<dbReference type="GO" id="GO:0005524">
    <property type="term" value="F:ATP binding"/>
    <property type="evidence" value="ECO:0007669"/>
    <property type="project" value="UniProtKB-KW"/>
</dbReference>
<evidence type="ECO:0000313" key="5">
    <source>
        <dbReference type="EMBL" id="ARX85566.1"/>
    </source>
</evidence>
<dbReference type="KEGG" id="salf:SMD44_05030"/>
<protein>
    <submittedName>
        <fullName evidence="5">ABC transporter ATP-binding protein</fullName>
    </submittedName>
</protein>
<evidence type="ECO:0000256" key="1">
    <source>
        <dbReference type="ARBA" id="ARBA00005417"/>
    </source>
</evidence>
<keyword evidence="6" id="KW-1185">Reference proteome</keyword>
<gene>
    <name evidence="5" type="ORF">SMD44_05030</name>
</gene>
<dbReference type="InterPro" id="IPR027417">
    <property type="entry name" value="P-loop_NTPase"/>
</dbReference>
<keyword evidence="2" id="KW-0813">Transport</keyword>
<reference evidence="5 6" key="1">
    <citation type="submission" date="2017-05" db="EMBL/GenBank/DDBJ databases">
        <title>Streptomyces alboflavus Genome sequencing and assembly.</title>
        <authorList>
            <person name="Wang Y."/>
            <person name="Du B."/>
            <person name="Ding Y."/>
            <person name="Liu H."/>
            <person name="Hou Q."/>
            <person name="Liu K."/>
            <person name="Wang C."/>
            <person name="Yao L."/>
        </authorList>
    </citation>
    <scope>NUCLEOTIDE SEQUENCE [LARGE SCALE GENOMIC DNA]</scope>
    <source>
        <strain evidence="5 6">MDJK44</strain>
    </source>
</reference>
<evidence type="ECO:0000256" key="4">
    <source>
        <dbReference type="ARBA" id="ARBA00022840"/>
    </source>
</evidence>
<evidence type="ECO:0000313" key="6">
    <source>
        <dbReference type="Proteomes" id="UP000195880"/>
    </source>
</evidence>
<dbReference type="PANTHER" id="PTHR43776">
    <property type="entry name" value="TRANSPORT ATP-BINDING PROTEIN"/>
    <property type="match status" value="1"/>
</dbReference>
<dbReference type="EMBL" id="CP021748">
    <property type="protein sequence ID" value="ARX85566.1"/>
    <property type="molecule type" value="Genomic_DNA"/>
</dbReference>
<comment type="similarity">
    <text evidence="1">Belongs to the ABC transporter superfamily.</text>
</comment>
<keyword evidence="3" id="KW-0547">Nucleotide-binding</keyword>
<dbReference type="PANTHER" id="PTHR43776:SF7">
    <property type="entry name" value="D,D-DIPEPTIDE TRANSPORT ATP-BINDING PROTEIN DDPF-RELATED"/>
    <property type="match status" value="1"/>
</dbReference>